<proteinExistence type="predicted"/>
<dbReference type="AlphaFoldDB" id="S7N8B6"/>
<organism evidence="2 3">
    <name type="scientific">Myotis brandtii</name>
    <name type="common">Brandt's bat</name>
    <dbReference type="NCBI Taxonomy" id="109478"/>
    <lineage>
        <taxon>Eukaryota</taxon>
        <taxon>Metazoa</taxon>
        <taxon>Chordata</taxon>
        <taxon>Craniata</taxon>
        <taxon>Vertebrata</taxon>
        <taxon>Euteleostomi</taxon>
        <taxon>Mammalia</taxon>
        <taxon>Eutheria</taxon>
        <taxon>Laurasiatheria</taxon>
        <taxon>Chiroptera</taxon>
        <taxon>Yangochiroptera</taxon>
        <taxon>Vespertilionidae</taxon>
        <taxon>Myotis</taxon>
    </lineage>
</organism>
<keyword evidence="3" id="KW-1185">Reference proteome</keyword>
<feature type="region of interest" description="Disordered" evidence="1">
    <location>
        <begin position="51"/>
        <end position="76"/>
    </location>
</feature>
<evidence type="ECO:0000313" key="2">
    <source>
        <dbReference type="EMBL" id="EPQ13474.1"/>
    </source>
</evidence>
<accession>S7N8B6</accession>
<name>S7N8B6_MYOBR</name>
<reference evidence="2 3" key="1">
    <citation type="journal article" date="2013" name="Nat. Commun.">
        <title>Genome analysis reveals insights into physiology and longevity of the Brandt's bat Myotis brandtii.</title>
        <authorList>
            <person name="Seim I."/>
            <person name="Fang X."/>
            <person name="Xiong Z."/>
            <person name="Lobanov A.V."/>
            <person name="Huang Z."/>
            <person name="Ma S."/>
            <person name="Feng Y."/>
            <person name="Turanov A.A."/>
            <person name="Zhu Y."/>
            <person name="Lenz T.L."/>
            <person name="Gerashchenko M.V."/>
            <person name="Fan D."/>
            <person name="Hee Yim S."/>
            <person name="Yao X."/>
            <person name="Jordan D."/>
            <person name="Xiong Y."/>
            <person name="Ma Y."/>
            <person name="Lyapunov A.N."/>
            <person name="Chen G."/>
            <person name="Kulakova O.I."/>
            <person name="Sun Y."/>
            <person name="Lee S.G."/>
            <person name="Bronson R.T."/>
            <person name="Moskalev A.A."/>
            <person name="Sunyaev S.R."/>
            <person name="Zhang G."/>
            <person name="Krogh A."/>
            <person name="Wang J."/>
            <person name="Gladyshev V.N."/>
        </authorList>
    </citation>
    <scope>NUCLEOTIDE SEQUENCE [LARGE SCALE GENOMIC DNA]</scope>
</reference>
<dbReference type="EMBL" id="KE163720">
    <property type="protein sequence ID" value="EPQ13474.1"/>
    <property type="molecule type" value="Genomic_DNA"/>
</dbReference>
<protein>
    <submittedName>
        <fullName evidence="2">Uncharacterized protein</fullName>
    </submittedName>
</protein>
<sequence length="76" mass="8164">MKPSKFQQVPLLEEGQELVDNPLGAVTSWDMLTGTPAQTARPTLPYILATQSPNPYLGEEPSATGPLSHSWGAEQS</sequence>
<evidence type="ECO:0000313" key="3">
    <source>
        <dbReference type="Proteomes" id="UP000052978"/>
    </source>
</evidence>
<gene>
    <name evidence="2" type="ORF">D623_10021775</name>
</gene>
<dbReference type="Proteomes" id="UP000052978">
    <property type="component" value="Unassembled WGS sequence"/>
</dbReference>
<evidence type="ECO:0000256" key="1">
    <source>
        <dbReference type="SAM" id="MobiDB-lite"/>
    </source>
</evidence>